<evidence type="ECO:0000313" key="2">
    <source>
        <dbReference type="EMBL" id="PSN92059.1"/>
    </source>
</evidence>
<evidence type="ECO:0000256" key="1">
    <source>
        <dbReference type="ARBA" id="ARBA00007068"/>
    </source>
</evidence>
<sequence>MVSSTWADLVLYRTVELGVEGFEVGGYHSEDACSGITVVFPTRNNVAGVAQIGGSPGTRETDILRPLHRKNNSVDAVALCGRSVFGFRAVEGVVERLRVDGKGYRVGGVTVPIVPAAVIFDFKGDETDKHLSDQSWGYLAYEQRSTKLPVGGVWVGRGATVGKILGRERASPSGQGYAHYERGGVQLGVLTVVNAVGDVYGRDGNIIAGARGVGGSYTSGLEHAMREGLAHLSHFGNTTLGVVITNIRADVCDMCALAQAANTGYASVIRPFNTAFDGDTVFALTTNDVDGDFEVAKILTTQLAADSVINIYT</sequence>
<dbReference type="Proteomes" id="UP000240322">
    <property type="component" value="Unassembled WGS sequence"/>
</dbReference>
<dbReference type="CDD" id="cd02252">
    <property type="entry name" value="nylC_like"/>
    <property type="match status" value="1"/>
</dbReference>
<proteinExistence type="inferred from homology"/>
<reference evidence="2 3" key="1">
    <citation type="submission" date="2017-04" db="EMBL/GenBank/DDBJ databases">
        <title>Novel microbial lineages endemic to geothermal iron-oxide mats fill important gaps in the evolutionary history of Archaea.</title>
        <authorList>
            <person name="Jay Z.J."/>
            <person name="Beam J.P."/>
            <person name="Dlakic M."/>
            <person name="Rusch D.B."/>
            <person name="Kozubal M.A."/>
            <person name="Inskeep W.P."/>
        </authorList>
    </citation>
    <scope>NUCLEOTIDE SEQUENCE [LARGE SCALE GENOMIC DNA]</scope>
    <source>
        <strain evidence="2">OSP_D</strain>
    </source>
</reference>
<evidence type="ECO:0008006" key="4">
    <source>
        <dbReference type="Google" id="ProtNLM"/>
    </source>
</evidence>
<dbReference type="SUPFAM" id="SSF56266">
    <property type="entry name" value="DmpA/ArgJ-like"/>
    <property type="match status" value="1"/>
</dbReference>
<name>A0A2R6B0B1_9ARCH</name>
<comment type="similarity">
    <text evidence="1">Belongs to the peptidase S58 family.</text>
</comment>
<dbReference type="Gene3D" id="3.60.70.12">
    <property type="entry name" value="L-amino peptidase D-ALA esterase/amidase"/>
    <property type="match status" value="1"/>
</dbReference>
<dbReference type="PANTHER" id="PTHR36512:SF3">
    <property type="entry name" value="BLR5678 PROTEIN"/>
    <property type="match status" value="1"/>
</dbReference>
<dbReference type="InterPro" id="IPR005321">
    <property type="entry name" value="Peptidase_S58_DmpA"/>
</dbReference>
<dbReference type="GO" id="GO:0004177">
    <property type="term" value="F:aminopeptidase activity"/>
    <property type="evidence" value="ECO:0007669"/>
    <property type="project" value="TreeGrafter"/>
</dbReference>
<dbReference type="EMBL" id="NEXE01000011">
    <property type="protein sequence ID" value="PSN92059.1"/>
    <property type="molecule type" value="Genomic_DNA"/>
</dbReference>
<dbReference type="AlphaFoldDB" id="A0A2R6B0B1"/>
<evidence type="ECO:0000313" key="3">
    <source>
        <dbReference type="Proteomes" id="UP000240322"/>
    </source>
</evidence>
<gene>
    <name evidence="2" type="ORF">B9Q03_02305</name>
</gene>
<comment type="caution">
    <text evidence="2">The sequence shown here is derived from an EMBL/GenBank/DDBJ whole genome shotgun (WGS) entry which is preliminary data.</text>
</comment>
<accession>A0A2R6B0B1</accession>
<dbReference type="PANTHER" id="PTHR36512">
    <property type="entry name" value="D-AMINOPEPTIDASE"/>
    <property type="match status" value="1"/>
</dbReference>
<dbReference type="InterPro" id="IPR016117">
    <property type="entry name" value="ArgJ-like_dom_sf"/>
</dbReference>
<organism evidence="2 3">
    <name type="scientific">Candidatus Marsarchaeota G2 archaeon OSP_D</name>
    <dbReference type="NCBI Taxonomy" id="1978157"/>
    <lineage>
        <taxon>Archaea</taxon>
        <taxon>Candidatus Marsarchaeota</taxon>
        <taxon>Candidatus Marsarchaeota group 2</taxon>
    </lineage>
</organism>
<dbReference type="Pfam" id="PF03576">
    <property type="entry name" value="Peptidase_S58"/>
    <property type="match status" value="1"/>
</dbReference>
<protein>
    <recommendedName>
        <fullName evidence="4">Peptidase S58</fullName>
    </recommendedName>
</protein>